<dbReference type="Proteomes" id="UP000325466">
    <property type="component" value="Unassembled WGS sequence"/>
</dbReference>
<accession>A0A0F6YBJ3</accession>
<dbReference type="SUPFAM" id="SSF48498">
    <property type="entry name" value="Tetracyclin repressor-like, C-terminal domain"/>
    <property type="match status" value="1"/>
</dbReference>
<evidence type="ECO:0000313" key="5">
    <source>
        <dbReference type="EMBL" id="UYF94962.1"/>
    </source>
</evidence>
<dbReference type="InterPro" id="IPR001647">
    <property type="entry name" value="HTH_TetR"/>
</dbReference>
<dbReference type="PRINTS" id="PR00455">
    <property type="entry name" value="HTHTETR"/>
</dbReference>
<organism evidence="5 7">
    <name type="scientific">Rhodococcus aetherivorans</name>
    <dbReference type="NCBI Taxonomy" id="191292"/>
    <lineage>
        <taxon>Bacteria</taxon>
        <taxon>Bacillati</taxon>
        <taxon>Actinomycetota</taxon>
        <taxon>Actinomycetes</taxon>
        <taxon>Mycobacteriales</taxon>
        <taxon>Nocardiaceae</taxon>
        <taxon>Rhodococcus</taxon>
    </lineage>
</organism>
<keyword evidence="6" id="KW-1185">Reference proteome</keyword>
<dbReference type="Pfam" id="PF00440">
    <property type="entry name" value="TetR_N"/>
    <property type="match status" value="1"/>
</dbReference>
<dbReference type="InterPro" id="IPR036271">
    <property type="entry name" value="Tet_transcr_reg_TetR-rel_C_sf"/>
</dbReference>
<dbReference type="Pfam" id="PF17932">
    <property type="entry name" value="TetR_C_24"/>
    <property type="match status" value="1"/>
</dbReference>
<dbReference type="AlphaFoldDB" id="A0A059MI92"/>
<proteinExistence type="predicted"/>
<dbReference type="GO" id="GO:0003700">
    <property type="term" value="F:DNA-binding transcription factor activity"/>
    <property type="evidence" value="ECO:0007669"/>
    <property type="project" value="TreeGrafter"/>
</dbReference>
<reference evidence="4 6" key="1">
    <citation type="journal article" date="2018" name="Biodegradation">
        <title>1,4-Dioxane degradation characteristics of Rhodococcus aetherivorans JCM 14343.</title>
        <authorList>
            <person name="Inoue D."/>
            <person name="Tsunoda T."/>
            <person name="Yamamoto N."/>
            <person name="Ike M."/>
            <person name="Sei K."/>
        </authorList>
    </citation>
    <scope>NUCLEOTIDE SEQUENCE [LARGE SCALE GENOMIC DNA]</scope>
    <source>
        <strain evidence="4 6">JCM 14343</strain>
    </source>
</reference>
<dbReference type="SUPFAM" id="SSF46689">
    <property type="entry name" value="Homeodomain-like"/>
    <property type="match status" value="1"/>
</dbReference>
<gene>
    <name evidence="5" type="ORF">OCS65_04070</name>
    <name evidence="4" type="ORF">RAJCM14343_0721</name>
</gene>
<evidence type="ECO:0000313" key="6">
    <source>
        <dbReference type="Proteomes" id="UP000325466"/>
    </source>
</evidence>
<dbReference type="InterPro" id="IPR050109">
    <property type="entry name" value="HTH-type_TetR-like_transc_reg"/>
</dbReference>
<dbReference type="GeneID" id="83619565"/>
<evidence type="ECO:0000313" key="4">
    <source>
        <dbReference type="EMBL" id="GES35473.1"/>
    </source>
</evidence>
<feature type="DNA-binding region" description="H-T-H motif" evidence="2">
    <location>
        <begin position="35"/>
        <end position="54"/>
    </location>
</feature>
<reference evidence="5" key="3">
    <citation type="submission" date="2022-09" db="EMBL/GenBank/DDBJ databases">
        <title>The genome sequence of Rhodococcus aetherivorans N1.</title>
        <authorList>
            <person name="Jiang W."/>
        </authorList>
    </citation>
    <scope>NUCLEOTIDE SEQUENCE</scope>
    <source>
        <strain evidence="5">N1</strain>
    </source>
</reference>
<dbReference type="Proteomes" id="UP001163947">
    <property type="component" value="Chromosome"/>
</dbReference>
<dbReference type="EMBL" id="CP106982">
    <property type="protein sequence ID" value="UYF94962.1"/>
    <property type="molecule type" value="Genomic_DNA"/>
</dbReference>
<protein>
    <submittedName>
        <fullName evidence="4">Possible transcriptional regulator</fullName>
    </submittedName>
    <submittedName>
        <fullName evidence="5">TetR/AcrR family transcriptional regulator</fullName>
    </submittedName>
</protein>
<dbReference type="GO" id="GO:0000976">
    <property type="term" value="F:transcription cis-regulatory region binding"/>
    <property type="evidence" value="ECO:0007669"/>
    <property type="project" value="TreeGrafter"/>
</dbReference>
<accession>A0A059MI92</accession>
<dbReference type="KEGG" id="rav:AAT18_24080"/>
<keyword evidence="1 2" id="KW-0238">DNA-binding</keyword>
<dbReference type="Gene3D" id="1.10.357.10">
    <property type="entry name" value="Tetracycline Repressor, domain 2"/>
    <property type="match status" value="1"/>
</dbReference>
<dbReference type="PANTHER" id="PTHR30055">
    <property type="entry name" value="HTH-TYPE TRANSCRIPTIONAL REGULATOR RUTR"/>
    <property type="match status" value="1"/>
</dbReference>
<dbReference type="PROSITE" id="PS50977">
    <property type="entry name" value="HTH_TETR_2"/>
    <property type="match status" value="1"/>
</dbReference>
<reference evidence="4" key="2">
    <citation type="submission" date="2019-10" db="EMBL/GenBank/DDBJ databases">
        <title>Draft genome sequence of Rhodococcus aetherivorans JCM 14343.</title>
        <authorList>
            <person name="Inoue D."/>
            <person name="Nakazawa M."/>
            <person name="Yamamoto N."/>
            <person name="Sei K."/>
            <person name="Ike M."/>
        </authorList>
    </citation>
    <scope>NUCLEOTIDE SEQUENCE</scope>
    <source>
        <strain evidence="4">JCM 14343</strain>
    </source>
</reference>
<dbReference type="InterPro" id="IPR009057">
    <property type="entry name" value="Homeodomain-like_sf"/>
</dbReference>
<evidence type="ECO:0000313" key="7">
    <source>
        <dbReference type="Proteomes" id="UP001163947"/>
    </source>
</evidence>
<dbReference type="RefSeq" id="WP_029546461.1">
    <property type="nucleotide sequence ID" value="NZ_BAAAYP010000072.1"/>
</dbReference>
<dbReference type="PANTHER" id="PTHR30055:SF200">
    <property type="entry name" value="HTH-TYPE TRANSCRIPTIONAL REPRESSOR BDCR"/>
    <property type="match status" value="1"/>
</dbReference>
<dbReference type="InterPro" id="IPR041490">
    <property type="entry name" value="KstR2_TetR_C"/>
</dbReference>
<sequence>MSTSRDAVISGSKAAARLREAAVEVFAENGYGGTTTRLIAARLDMSPAAMYPHYKSKEELLYAISYEGHDLALEVVRDADLPGEDATTRLANVIGRFAEWQAEHHRRARVVQYELTALTPEHYRVITGLRRRTTQVVRTIVDAGVASGEFTVPDTEGVTLALMSLCVDICRWYPSGRYHEPHALAHLYSDLALRLVGAVR</sequence>
<evidence type="ECO:0000256" key="2">
    <source>
        <dbReference type="PROSITE-ProRule" id="PRU00335"/>
    </source>
</evidence>
<feature type="domain" description="HTH tetR-type" evidence="3">
    <location>
        <begin position="12"/>
        <end position="72"/>
    </location>
</feature>
<evidence type="ECO:0000259" key="3">
    <source>
        <dbReference type="PROSITE" id="PS50977"/>
    </source>
</evidence>
<dbReference type="EMBL" id="BLAH01000022">
    <property type="protein sequence ID" value="GES35473.1"/>
    <property type="molecule type" value="Genomic_DNA"/>
</dbReference>
<evidence type="ECO:0000256" key="1">
    <source>
        <dbReference type="ARBA" id="ARBA00023125"/>
    </source>
</evidence>
<name>A0A059MI92_9NOCA</name>